<dbReference type="Proteomes" id="UP000184268">
    <property type="component" value="Unassembled WGS sequence"/>
</dbReference>
<keyword evidence="4" id="KW-1185">Reference proteome</keyword>
<feature type="coiled-coil region" evidence="1">
    <location>
        <begin position="201"/>
        <end position="235"/>
    </location>
</feature>
<evidence type="ECO:0000256" key="2">
    <source>
        <dbReference type="SAM" id="Phobius"/>
    </source>
</evidence>
<organism evidence="3 4">
    <name type="scientific">Ferrimonas marina</name>
    <dbReference type="NCBI Taxonomy" id="299255"/>
    <lineage>
        <taxon>Bacteria</taxon>
        <taxon>Pseudomonadati</taxon>
        <taxon>Pseudomonadota</taxon>
        <taxon>Gammaproteobacteria</taxon>
        <taxon>Alteromonadales</taxon>
        <taxon>Ferrimonadaceae</taxon>
        <taxon>Ferrimonas</taxon>
    </lineage>
</organism>
<dbReference type="AlphaFoldDB" id="A0A1M5TXJ5"/>
<proteinExistence type="predicted"/>
<dbReference type="RefSeq" id="WP_067655872.1">
    <property type="nucleotide sequence ID" value="NZ_FQXG01000003.1"/>
</dbReference>
<dbReference type="OrthoDB" id="5417073at2"/>
<sequence length="311" mass="35257">MDFMMKALGWVTALFFLFLALTLGIQTPLSAVPMAAAALLFIPQVRAFVFQKTNWTLSPTNRAFIAFGLFITSAVILTQSEQAKQRAADAELARVQAQEQARMKQANLDHFLANKDAVLQEVESLLNSDATGEAIDLAKLYLHSEDPELSALNDQAVAQIQLKKHRARESVLLAELKTIPAAQLEENRVRYLELAEMFPDNARYQEKYRHYLTKVTQAKREAQLAAQRKERIEKQFSAWDGSHHNLERAIKRAMNDPSSYEHDETVYWDMGDHLVVQMRYRGSNAFGAIILTQTKAKVTLDGHIIQILDRS</sequence>
<evidence type="ECO:0000313" key="4">
    <source>
        <dbReference type="Proteomes" id="UP000184268"/>
    </source>
</evidence>
<keyword evidence="2" id="KW-0812">Transmembrane</keyword>
<reference evidence="3 4" key="1">
    <citation type="submission" date="2016-11" db="EMBL/GenBank/DDBJ databases">
        <authorList>
            <person name="Jaros S."/>
            <person name="Januszkiewicz K."/>
            <person name="Wedrychowicz H."/>
        </authorList>
    </citation>
    <scope>NUCLEOTIDE SEQUENCE [LARGE SCALE GENOMIC DNA]</scope>
    <source>
        <strain evidence="3 4">DSM 16917</strain>
    </source>
</reference>
<evidence type="ECO:0000256" key="1">
    <source>
        <dbReference type="SAM" id="Coils"/>
    </source>
</evidence>
<protein>
    <submittedName>
        <fullName evidence="3">Uncharacterized protein</fullName>
    </submittedName>
</protein>
<accession>A0A1M5TXJ5</accession>
<evidence type="ECO:0000313" key="3">
    <source>
        <dbReference type="EMBL" id="SHH55340.1"/>
    </source>
</evidence>
<feature type="transmembrane region" description="Helical" evidence="2">
    <location>
        <begin position="61"/>
        <end position="78"/>
    </location>
</feature>
<name>A0A1M5TXJ5_9GAMM</name>
<keyword evidence="2" id="KW-0472">Membrane</keyword>
<keyword evidence="1" id="KW-0175">Coiled coil</keyword>
<gene>
    <name evidence="3" type="ORF">SAMN02745129_2314</name>
</gene>
<dbReference type="EMBL" id="FQXG01000003">
    <property type="protein sequence ID" value="SHH55340.1"/>
    <property type="molecule type" value="Genomic_DNA"/>
</dbReference>
<keyword evidence="2" id="KW-1133">Transmembrane helix</keyword>